<gene>
    <name evidence="2" type="ORF">ECANGB1_2114</name>
</gene>
<reference evidence="2 3" key="1">
    <citation type="journal article" date="2017" name="Environ. Microbiol.">
        <title>Decay of the glycolytic pathway and adaptation to intranuclear parasitism within Enterocytozoonidae microsporidia.</title>
        <authorList>
            <person name="Wiredu Boakye D."/>
            <person name="Jaroenlak P."/>
            <person name="Prachumwat A."/>
            <person name="Williams T.A."/>
            <person name="Bateman K.S."/>
            <person name="Itsathitphaisarn O."/>
            <person name="Sritunyalucksana K."/>
            <person name="Paszkiewicz K.H."/>
            <person name="Moore K.A."/>
            <person name="Stentiford G.D."/>
            <person name="Williams B.A."/>
        </authorList>
    </citation>
    <scope>NUCLEOTIDE SEQUENCE [LARGE SCALE GENOMIC DNA]</scope>
    <source>
        <strain evidence="2 3">GB1</strain>
    </source>
</reference>
<dbReference type="AlphaFoldDB" id="A0A1Y1S556"/>
<name>A0A1Y1S556_9MICR</name>
<organism evidence="2 3">
    <name type="scientific">Enterospora canceri</name>
    <dbReference type="NCBI Taxonomy" id="1081671"/>
    <lineage>
        <taxon>Eukaryota</taxon>
        <taxon>Fungi</taxon>
        <taxon>Fungi incertae sedis</taxon>
        <taxon>Microsporidia</taxon>
        <taxon>Enterocytozoonidae</taxon>
        <taxon>Enterospora</taxon>
    </lineage>
</organism>
<proteinExistence type="predicted"/>
<keyword evidence="1" id="KW-0175">Coiled coil</keyword>
<evidence type="ECO:0000313" key="3">
    <source>
        <dbReference type="Proteomes" id="UP000192639"/>
    </source>
</evidence>
<sequence length="187" mass="22736">MELSLKDLKEKEHTFMQLEKEYNSIKNELDGAKQCVNEHPEMKDLIDNRNLMNEIEEIIRLINEKQRNLNNSRIKEMEHELVLKEVQFKNISRAKEKYEEDEKRIEGYGETTRNYERKRDEIIQWCNENDIESLPEITLIEISKKLKTKQSEYKTRLEELKRSRGEWQIELNKCRQAEYRVKEAQET</sequence>
<evidence type="ECO:0000256" key="1">
    <source>
        <dbReference type="SAM" id="Coils"/>
    </source>
</evidence>
<comment type="caution">
    <text evidence="2">The sequence shown here is derived from an EMBL/GenBank/DDBJ whole genome shotgun (WGS) entry which is preliminary data.</text>
</comment>
<evidence type="ECO:0000313" key="2">
    <source>
        <dbReference type="EMBL" id="ORD93525.1"/>
    </source>
</evidence>
<dbReference type="Proteomes" id="UP000192639">
    <property type="component" value="Unassembled WGS sequence"/>
</dbReference>
<dbReference type="EMBL" id="LWDP01000072">
    <property type="protein sequence ID" value="ORD93525.1"/>
    <property type="molecule type" value="Genomic_DNA"/>
</dbReference>
<keyword evidence="3" id="KW-1185">Reference proteome</keyword>
<feature type="coiled-coil region" evidence="1">
    <location>
        <begin position="1"/>
        <end position="111"/>
    </location>
</feature>
<dbReference type="VEuPathDB" id="MicrosporidiaDB:ECANGB1_2114"/>
<protein>
    <submittedName>
        <fullName evidence="2">Uncharacterized protein</fullName>
    </submittedName>
</protein>
<feature type="coiled-coil region" evidence="1">
    <location>
        <begin position="143"/>
        <end position="177"/>
    </location>
</feature>
<accession>A0A1Y1S556</accession>